<comment type="subunit">
    <text evidence="3">Heterohexamer of two PFD-alpha type and four PFD-beta type subunits.</text>
</comment>
<proteinExistence type="inferred from homology"/>
<reference evidence="4" key="1">
    <citation type="submission" date="2013-10" db="EMBL/GenBank/DDBJ databases">
        <title>Genomic analysis of the causative agents of coccidiosis in chickens.</title>
        <authorList>
            <person name="Reid A.J."/>
            <person name="Blake D."/>
            <person name="Billington K."/>
            <person name="Browne H."/>
            <person name="Dunn M."/>
            <person name="Hung S."/>
            <person name="Kawahara F."/>
            <person name="Miranda-Saavedra D."/>
            <person name="Mourier T."/>
            <person name="Nagra H."/>
            <person name="Otto T.D."/>
            <person name="Rawlings N."/>
            <person name="Sanchez A."/>
            <person name="Sanders M."/>
            <person name="Subramaniam C."/>
            <person name="Tay Y."/>
            <person name="Dear P."/>
            <person name="Doerig C."/>
            <person name="Gruber A."/>
            <person name="Parkinson J."/>
            <person name="Shirley M."/>
            <person name="Wan K.L."/>
            <person name="Berriman M."/>
            <person name="Tomley F."/>
            <person name="Pain A."/>
        </authorList>
    </citation>
    <scope>NUCLEOTIDE SEQUENCE [LARGE SCALE GENOMIC DNA]</scope>
    <source>
        <strain evidence="4">Houghton</strain>
    </source>
</reference>
<dbReference type="CDD" id="cd23156">
    <property type="entry name" value="Prefoldin_3"/>
    <property type="match status" value="1"/>
</dbReference>
<dbReference type="PANTHER" id="PTHR12409">
    <property type="entry name" value="PREFOLDIN SUBUNIT 3"/>
    <property type="match status" value="1"/>
</dbReference>
<dbReference type="OrthoDB" id="6375174at2759"/>
<sequence length="209" mass="23665">MARDASEVPVMRLENLVIAAKDGEHRNIPRAKFIENVESFVGSCDPTSVEWLLKELLQKYRFMERSLLGQKCMLRAKAVAIKETMEAVAMLQKQRDKAKEGKDGDLTTRLQLAETVYVQATIPPKDTVCLWLAADVFVEYTLEEAEEVLSKSLNSATKYLGEAAADLEWLREQIIMTEVNGARVHNFAVHKMQQRQAAAAEDKTDRKHD</sequence>
<dbReference type="GO" id="GO:0015631">
    <property type="term" value="F:tubulin binding"/>
    <property type="evidence" value="ECO:0007669"/>
    <property type="project" value="TreeGrafter"/>
</dbReference>
<dbReference type="InterPro" id="IPR004127">
    <property type="entry name" value="Prefoldin_subunit_alpha"/>
</dbReference>
<dbReference type="GO" id="GO:0005737">
    <property type="term" value="C:cytoplasm"/>
    <property type="evidence" value="ECO:0007669"/>
    <property type="project" value="TreeGrafter"/>
</dbReference>
<gene>
    <name evidence="4" type="ORF">ENH_00059590</name>
</gene>
<evidence type="ECO:0000256" key="3">
    <source>
        <dbReference type="PIRNR" id="PIRNR016396"/>
    </source>
</evidence>
<dbReference type="Proteomes" id="UP000030754">
    <property type="component" value="Unassembled WGS sequence"/>
</dbReference>
<keyword evidence="2 3" id="KW-0143">Chaperone</keyword>
<evidence type="ECO:0000256" key="1">
    <source>
        <dbReference type="ARBA" id="ARBA00010048"/>
    </source>
</evidence>
<dbReference type="GO" id="GO:0016272">
    <property type="term" value="C:prefoldin complex"/>
    <property type="evidence" value="ECO:0007669"/>
    <property type="project" value="UniProtKB-UniRule"/>
</dbReference>
<dbReference type="GO" id="GO:0007021">
    <property type="term" value="P:tubulin complex assembly"/>
    <property type="evidence" value="ECO:0007669"/>
    <property type="project" value="TreeGrafter"/>
</dbReference>
<dbReference type="GO" id="GO:0006457">
    <property type="term" value="P:protein folding"/>
    <property type="evidence" value="ECO:0007669"/>
    <property type="project" value="UniProtKB-UniRule"/>
</dbReference>
<evidence type="ECO:0000313" key="4">
    <source>
        <dbReference type="EMBL" id="CDJ68887.1"/>
    </source>
</evidence>
<organism evidence="4 5">
    <name type="scientific">Eimeria necatrix</name>
    <dbReference type="NCBI Taxonomy" id="51315"/>
    <lineage>
        <taxon>Eukaryota</taxon>
        <taxon>Sar</taxon>
        <taxon>Alveolata</taxon>
        <taxon>Apicomplexa</taxon>
        <taxon>Conoidasida</taxon>
        <taxon>Coccidia</taxon>
        <taxon>Eucoccidiorida</taxon>
        <taxon>Eimeriorina</taxon>
        <taxon>Eimeriidae</taxon>
        <taxon>Eimeria</taxon>
    </lineage>
</organism>
<dbReference type="EMBL" id="HG725611">
    <property type="protein sequence ID" value="CDJ68887.1"/>
    <property type="molecule type" value="Genomic_DNA"/>
</dbReference>
<accession>U6MX97</accession>
<comment type="similarity">
    <text evidence="1 3">Belongs to the prefoldin subunit alpha family.</text>
</comment>
<dbReference type="AlphaFoldDB" id="U6MX97"/>
<evidence type="ECO:0000256" key="2">
    <source>
        <dbReference type="ARBA" id="ARBA00023186"/>
    </source>
</evidence>
<dbReference type="Pfam" id="PF02996">
    <property type="entry name" value="Prefoldin"/>
    <property type="match status" value="1"/>
</dbReference>
<dbReference type="GO" id="GO:0007017">
    <property type="term" value="P:microtubule-based process"/>
    <property type="evidence" value="ECO:0007669"/>
    <property type="project" value="TreeGrafter"/>
</dbReference>
<name>U6MX97_9EIME</name>
<dbReference type="SUPFAM" id="SSF46579">
    <property type="entry name" value="Prefoldin"/>
    <property type="match status" value="1"/>
</dbReference>
<dbReference type="PIRSF" id="PIRSF016396">
    <property type="entry name" value="Prefoldin_subunit_3"/>
    <property type="match status" value="1"/>
</dbReference>
<comment type="function">
    <text evidence="3">Binds specifically to cytosolic chaperonin (c-CPN) and transfers target proteins to it. Binds to nascent polypeptide chain and promotes folding in an environment in which there are many competing pathways for nonnative proteins.</text>
</comment>
<dbReference type="InterPro" id="IPR016655">
    <property type="entry name" value="PFD3"/>
</dbReference>
<dbReference type="RefSeq" id="XP_013437354.1">
    <property type="nucleotide sequence ID" value="XM_013581900.1"/>
</dbReference>
<reference evidence="4" key="2">
    <citation type="submission" date="2013-10" db="EMBL/GenBank/DDBJ databases">
        <authorList>
            <person name="Aslett M."/>
        </authorList>
    </citation>
    <scope>NUCLEOTIDE SEQUENCE [LARGE SCALE GENOMIC DNA]</scope>
    <source>
        <strain evidence="4">Houghton</strain>
    </source>
</reference>
<dbReference type="VEuPathDB" id="ToxoDB:ENH_00059590"/>
<keyword evidence="5" id="KW-1185">Reference proteome</keyword>
<dbReference type="PANTHER" id="PTHR12409:SF0">
    <property type="entry name" value="PREFOLDIN SUBUNIT 3"/>
    <property type="match status" value="1"/>
</dbReference>
<protein>
    <recommendedName>
        <fullName evidence="3">Prefoldin subunit 3</fullName>
    </recommendedName>
</protein>
<dbReference type="Gene3D" id="1.10.287.370">
    <property type="match status" value="1"/>
</dbReference>
<evidence type="ECO:0000313" key="5">
    <source>
        <dbReference type="Proteomes" id="UP000030754"/>
    </source>
</evidence>
<dbReference type="InterPro" id="IPR009053">
    <property type="entry name" value="Prefoldin"/>
</dbReference>
<dbReference type="GeneID" id="25476099"/>